<dbReference type="AlphaFoldDB" id="A0A5B7E111"/>
<protein>
    <submittedName>
        <fullName evidence="1">Uncharacterized protein</fullName>
    </submittedName>
</protein>
<dbReference type="EMBL" id="VSRR010001607">
    <property type="protein sequence ID" value="MPC26504.1"/>
    <property type="molecule type" value="Genomic_DNA"/>
</dbReference>
<name>A0A5B7E111_PORTR</name>
<keyword evidence="2" id="KW-1185">Reference proteome</keyword>
<accession>A0A5B7E111</accession>
<comment type="caution">
    <text evidence="1">The sequence shown here is derived from an EMBL/GenBank/DDBJ whole genome shotgun (WGS) entry which is preliminary data.</text>
</comment>
<proteinExistence type="predicted"/>
<evidence type="ECO:0000313" key="2">
    <source>
        <dbReference type="Proteomes" id="UP000324222"/>
    </source>
</evidence>
<organism evidence="1 2">
    <name type="scientific">Portunus trituberculatus</name>
    <name type="common">Swimming crab</name>
    <name type="synonym">Neptunus trituberculatus</name>
    <dbReference type="NCBI Taxonomy" id="210409"/>
    <lineage>
        <taxon>Eukaryota</taxon>
        <taxon>Metazoa</taxon>
        <taxon>Ecdysozoa</taxon>
        <taxon>Arthropoda</taxon>
        <taxon>Crustacea</taxon>
        <taxon>Multicrustacea</taxon>
        <taxon>Malacostraca</taxon>
        <taxon>Eumalacostraca</taxon>
        <taxon>Eucarida</taxon>
        <taxon>Decapoda</taxon>
        <taxon>Pleocyemata</taxon>
        <taxon>Brachyura</taxon>
        <taxon>Eubrachyura</taxon>
        <taxon>Portunoidea</taxon>
        <taxon>Portunidae</taxon>
        <taxon>Portuninae</taxon>
        <taxon>Portunus</taxon>
    </lineage>
</organism>
<reference evidence="1 2" key="1">
    <citation type="submission" date="2019-05" db="EMBL/GenBank/DDBJ databases">
        <title>Another draft genome of Portunus trituberculatus and its Hox gene families provides insights of decapod evolution.</title>
        <authorList>
            <person name="Jeong J.-H."/>
            <person name="Song I."/>
            <person name="Kim S."/>
            <person name="Choi T."/>
            <person name="Kim D."/>
            <person name="Ryu S."/>
            <person name="Kim W."/>
        </authorList>
    </citation>
    <scope>NUCLEOTIDE SEQUENCE [LARGE SCALE GENOMIC DNA]</scope>
    <source>
        <tissue evidence="1">Muscle</tissue>
    </source>
</reference>
<evidence type="ECO:0000313" key="1">
    <source>
        <dbReference type="EMBL" id="MPC26504.1"/>
    </source>
</evidence>
<sequence length="68" mass="7688">MRKRFVLLPRLFSKATGTTTCFNILAPHSPPYPPTAAASRYHQHCTHTAAAVLWRVLWLLRAPQSALF</sequence>
<dbReference type="Proteomes" id="UP000324222">
    <property type="component" value="Unassembled WGS sequence"/>
</dbReference>
<gene>
    <name evidence="1" type="ORF">E2C01_019646</name>
</gene>